<dbReference type="InterPro" id="IPR001005">
    <property type="entry name" value="SANT/Myb"/>
</dbReference>
<dbReference type="GO" id="GO:0000981">
    <property type="term" value="F:DNA-binding transcription factor activity, RNA polymerase II-specific"/>
    <property type="evidence" value="ECO:0007669"/>
    <property type="project" value="TreeGrafter"/>
</dbReference>
<keyword evidence="3" id="KW-0805">Transcription regulation</keyword>
<dbReference type="SMART" id="SM00717">
    <property type="entry name" value="SANT"/>
    <property type="match status" value="2"/>
</dbReference>
<dbReference type="PROSITE" id="PS51294">
    <property type="entry name" value="HTH_MYB"/>
    <property type="match status" value="2"/>
</dbReference>
<feature type="domain" description="HTH myb-type" evidence="8">
    <location>
        <begin position="68"/>
        <end position="117"/>
    </location>
</feature>
<evidence type="ECO:0000256" key="1">
    <source>
        <dbReference type="ARBA" id="ARBA00004123"/>
    </source>
</evidence>
<sequence length="374" mass="40740">MAMSNGRLCEDLDRIKGPWSPEEDASLQRLVQKYGPRNWTLISKGIPGRSGKSCRLRWCNQLSPQVEHRPFTPSEDAAILQAHAQHGNKWATIARALPGRTDNAIKNHWNSTLRRRCRDPEKGIVVHLDDEISSLDAARKRSSDGFSHDGSSALEDNGCSSWEVDSKRLKRLGELGTEQGPEVEAEVEVSDRSDANPGRVLYRPVPVVSFFSSFGKTVANLQETAAGAVGVDPPTSLSLSLPGLDPAIPSPKLSTQKDSHNNSTVNNNIPIPPVVEYMRADEAVVERLSTAVKATVASMLTPVLNSSPRGYNPPAVSSDVLALMRDMVAKEVQKYMSSHHQPGMYTPLSPHPEFLGAANLVRNVVLGGALHLNK</sequence>
<keyword evidence="5" id="KW-0804">Transcription</keyword>
<dbReference type="InterPro" id="IPR009057">
    <property type="entry name" value="Homeodomain-like_sf"/>
</dbReference>
<evidence type="ECO:0000256" key="5">
    <source>
        <dbReference type="ARBA" id="ARBA00023163"/>
    </source>
</evidence>
<dbReference type="CDD" id="cd00167">
    <property type="entry name" value="SANT"/>
    <property type="match status" value="2"/>
</dbReference>
<name>Q27IP0_PINTA</name>
<keyword evidence="6" id="KW-0539">Nucleus</keyword>
<comment type="subcellular location">
    <subcellularLocation>
        <location evidence="1">Nucleus</location>
    </subcellularLocation>
</comment>
<dbReference type="SUPFAM" id="SSF46689">
    <property type="entry name" value="Homeodomain-like"/>
    <property type="match status" value="1"/>
</dbReference>
<evidence type="ECO:0000259" key="8">
    <source>
        <dbReference type="PROSITE" id="PS51294"/>
    </source>
</evidence>
<evidence type="ECO:0000256" key="3">
    <source>
        <dbReference type="ARBA" id="ARBA00023015"/>
    </source>
</evidence>
<dbReference type="GO" id="GO:0000978">
    <property type="term" value="F:RNA polymerase II cis-regulatory region sequence-specific DNA binding"/>
    <property type="evidence" value="ECO:0007669"/>
    <property type="project" value="TreeGrafter"/>
</dbReference>
<dbReference type="InterPro" id="IPR017930">
    <property type="entry name" value="Myb_dom"/>
</dbReference>
<dbReference type="Gene3D" id="1.10.10.60">
    <property type="entry name" value="Homeodomain-like"/>
    <property type="match status" value="2"/>
</dbReference>
<dbReference type="GO" id="GO:0005634">
    <property type="term" value="C:nucleus"/>
    <property type="evidence" value="ECO:0007669"/>
    <property type="project" value="UniProtKB-SubCell"/>
</dbReference>
<evidence type="ECO:0000256" key="2">
    <source>
        <dbReference type="ARBA" id="ARBA00022737"/>
    </source>
</evidence>
<evidence type="ECO:0000256" key="6">
    <source>
        <dbReference type="ARBA" id="ARBA00023242"/>
    </source>
</evidence>
<accession>Q27IP0</accession>
<protein>
    <submittedName>
        <fullName evidence="9">R2R3-MYB transcription factor MYB7</fullName>
    </submittedName>
</protein>
<dbReference type="AlphaFoldDB" id="Q27IP0"/>
<feature type="domain" description="Myb-like" evidence="7">
    <location>
        <begin position="63"/>
        <end position="113"/>
    </location>
</feature>
<organism evidence="9">
    <name type="scientific">Pinus taeda</name>
    <name type="common">Loblolly pine</name>
    <dbReference type="NCBI Taxonomy" id="3352"/>
    <lineage>
        <taxon>Eukaryota</taxon>
        <taxon>Viridiplantae</taxon>
        <taxon>Streptophyta</taxon>
        <taxon>Embryophyta</taxon>
        <taxon>Tracheophyta</taxon>
        <taxon>Spermatophyta</taxon>
        <taxon>Pinopsida</taxon>
        <taxon>Pinidae</taxon>
        <taxon>Conifers I</taxon>
        <taxon>Pinales</taxon>
        <taxon>Pinaceae</taxon>
        <taxon>Pinus</taxon>
        <taxon>Pinus subgen. Pinus</taxon>
    </lineage>
</organism>
<evidence type="ECO:0000256" key="4">
    <source>
        <dbReference type="ARBA" id="ARBA00023125"/>
    </source>
</evidence>
<feature type="domain" description="Myb-like" evidence="7">
    <location>
        <begin position="11"/>
        <end position="62"/>
    </location>
</feature>
<dbReference type="FunFam" id="1.10.10.60:FF:000060">
    <property type="entry name" value="MYB transcription factor"/>
    <property type="match status" value="1"/>
</dbReference>
<dbReference type="InterPro" id="IPR050560">
    <property type="entry name" value="MYB_TF"/>
</dbReference>
<proteinExistence type="evidence at transcript level"/>
<reference evidence="9" key="1">
    <citation type="journal article" date="2007" name="BMC Plant Biol.">
        <title>Conifer R2R3-MYB transcription factors: sequence analyses and gene expression in wood-forming tissues of white spruce (Picea glauca).</title>
        <authorList>
            <person name="Bedon F."/>
            <person name="Grima-Pettenati J."/>
            <person name="Mackay J."/>
        </authorList>
    </citation>
    <scope>NUCLEOTIDE SEQUENCE</scope>
</reference>
<dbReference type="EMBL" id="DQ399058">
    <property type="protein sequence ID" value="ABD60281.1"/>
    <property type="molecule type" value="mRNA"/>
</dbReference>
<dbReference type="PANTHER" id="PTHR45614">
    <property type="entry name" value="MYB PROTEIN-RELATED"/>
    <property type="match status" value="1"/>
</dbReference>
<dbReference type="Pfam" id="PF00249">
    <property type="entry name" value="Myb_DNA-binding"/>
    <property type="match status" value="2"/>
</dbReference>
<keyword evidence="2" id="KW-0677">Repeat</keyword>
<evidence type="ECO:0000313" key="9">
    <source>
        <dbReference type="EMBL" id="ABD60281.1"/>
    </source>
</evidence>
<dbReference type="PANTHER" id="PTHR45614:SF82">
    <property type="entry name" value="OS01G0977300 PROTEIN"/>
    <property type="match status" value="1"/>
</dbReference>
<keyword evidence="4" id="KW-0238">DNA-binding</keyword>
<feature type="domain" description="HTH myb-type" evidence="8">
    <location>
        <begin position="11"/>
        <end position="66"/>
    </location>
</feature>
<evidence type="ECO:0000259" key="7">
    <source>
        <dbReference type="PROSITE" id="PS50090"/>
    </source>
</evidence>
<dbReference type="PROSITE" id="PS50090">
    <property type="entry name" value="MYB_LIKE"/>
    <property type="match status" value="2"/>
</dbReference>